<name>A0ABT0DJF4_9HYPH</name>
<sequence>MTIRTFQGVVYPAQCDAMGHMNVQHYVGVFDQATWHLFAACGYDSGWIETRREGWADVRHEIDYRQEVRAGELFVIDSAVRRVGTTSLTTWHRLSTARGVSAEMLAVTVYFDLAARRARELPEGVRAGARALLEPGEGA</sequence>
<dbReference type="Proteomes" id="UP001202867">
    <property type="component" value="Unassembled WGS sequence"/>
</dbReference>
<dbReference type="InterPro" id="IPR050563">
    <property type="entry name" value="4-hydroxybenzoyl-CoA_TE"/>
</dbReference>
<reference evidence="2" key="1">
    <citation type="submission" date="2023-07" db="EMBL/GenBank/DDBJ databases">
        <title>Ancylobacter moscoviensis sp. nov., facultatively methylotrophic bacteria from activated sludge and the reclassification of Starkeya novella (Starkey 1934) Kelly et al. 2000 as Ancylobacter novellus comb. nov., Starkeya koreensis Im et al. 2006 as Ancylobacter koreensis comb.nov., Angulomicrobium tetraedrale Vasil'eva et al. 1986 as Ancylobacter tetraedralis comb. nov., Angulomicrobium amanitiforme Fritz et al. 2004 as Ancylobacter amanitiformis comb. nov. and Methylorhabdus multivorans Doronina et al. 1996 as Ancylobacter multivorans comb. nov. and emended description of the genus Ancylobacter.</title>
        <authorList>
            <person name="Doronina N."/>
            <person name="Chemodurova A."/>
            <person name="Grouzdev D."/>
            <person name="Koziaeva V."/>
            <person name="Shi W."/>
            <person name="Wu L."/>
            <person name="Kaparullina E."/>
        </authorList>
    </citation>
    <scope>NUCLEOTIDE SEQUENCE [LARGE SCALE GENOMIC DNA]</scope>
    <source>
        <strain evidence="2">Jip08</strain>
    </source>
</reference>
<dbReference type="Pfam" id="PF13279">
    <property type="entry name" value="4HBT_2"/>
    <property type="match status" value="1"/>
</dbReference>
<gene>
    <name evidence="1" type="ORF">MWN33_05100</name>
</gene>
<dbReference type="InterPro" id="IPR029069">
    <property type="entry name" value="HotDog_dom_sf"/>
</dbReference>
<dbReference type="CDD" id="cd00586">
    <property type="entry name" value="4HBT"/>
    <property type="match status" value="1"/>
</dbReference>
<comment type="caution">
    <text evidence="1">The sequence shown here is derived from an EMBL/GenBank/DDBJ whole genome shotgun (WGS) entry which is preliminary data.</text>
</comment>
<dbReference type="PANTHER" id="PTHR31793:SF2">
    <property type="entry name" value="BLR1345 PROTEIN"/>
    <property type="match status" value="1"/>
</dbReference>
<organism evidence="1 2">
    <name type="scientific">Ancylobacter koreensis</name>
    <dbReference type="NCBI Taxonomy" id="266121"/>
    <lineage>
        <taxon>Bacteria</taxon>
        <taxon>Pseudomonadati</taxon>
        <taxon>Pseudomonadota</taxon>
        <taxon>Alphaproteobacteria</taxon>
        <taxon>Hyphomicrobiales</taxon>
        <taxon>Xanthobacteraceae</taxon>
        <taxon>Ancylobacter</taxon>
    </lineage>
</organism>
<dbReference type="Gene3D" id="3.10.129.10">
    <property type="entry name" value="Hotdog Thioesterase"/>
    <property type="match status" value="1"/>
</dbReference>
<dbReference type="SUPFAM" id="SSF54637">
    <property type="entry name" value="Thioesterase/thiol ester dehydrase-isomerase"/>
    <property type="match status" value="1"/>
</dbReference>
<proteinExistence type="predicted"/>
<dbReference type="PANTHER" id="PTHR31793">
    <property type="entry name" value="4-HYDROXYBENZOYL-COA THIOESTERASE FAMILY MEMBER"/>
    <property type="match status" value="1"/>
</dbReference>
<dbReference type="RefSeq" id="WP_247199313.1">
    <property type="nucleotide sequence ID" value="NZ_JALKCG010000001.1"/>
</dbReference>
<accession>A0ABT0DJF4</accession>
<evidence type="ECO:0000313" key="1">
    <source>
        <dbReference type="EMBL" id="MCK0207408.1"/>
    </source>
</evidence>
<keyword evidence="2" id="KW-1185">Reference proteome</keyword>
<evidence type="ECO:0000313" key="2">
    <source>
        <dbReference type="Proteomes" id="UP001202867"/>
    </source>
</evidence>
<protein>
    <submittedName>
        <fullName evidence="1">Acyl-CoA thioesterase</fullName>
    </submittedName>
</protein>
<dbReference type="EMBL" id="JALKCG010000001">
    <property type="protein sequence ID" value="MCK0207408.1"/>
    <property type="molecule type" value="Genomic_DNA"/>
</dbReference>